<feature type="region of interest" description="Disordered" evidence="1">
    <location>
        <begin position="294"/>
        <end position="338"/>
    </location>
</feature>
<dbReference type="Proteomes" id="UP001059252">
    <property type="component" value="Chromosome"/>
</dbReference>
<evidence type="ECO:0000259" key="2">
    <source>
        <dbReference type="PROSITE" id="PS50853"/>
    </source>
</evidence>
<reference evidence="3" key="1">
    <citation type="submission" date="2022-08" db="EMBL/GenBank/DDBJ databases">
        <title>Complete genome of Mycoplasma iguanae type strain 2327.</title>
        <authorList>
            <person name="Spergser J."/>
        </authorList>
    </citation>
    <scope>NUCLEOTIDE SEQUENCE</scope>
    <source>
        <strain evidence="3">2327</strain>
    </source>
</reference>
<dbReference type="InterPro" id="IPR003961">
    <property type="entry name" value="FN3_dom"/>
</dbReference>
<dbReference type="EMBL" id="CP102734">
    <property type="protein sequence ID" value="UVD81758.1"/>
    <property type="molecule type" value="Genomic_DNA"/>
</dbReference>
<dbReference type="SUPFAM" id="SSF49265">
    <property type="entry name" value="Fibronectin type III"/>
    <property type="match status" value="1"/>
</dbReference>
<feature type="region of interest" description="Disordered" evidence="1">
    <location>
        <begin position="121"/>
        <end position="163"/>
    </location>
</feature>
<dbReference type="PANTHER" id="PTHR33472:SF28">
    <property type="entry name" value="BROMO AND FHA DOMAIN-CONTAINING PROTEIN DDB_G0267958"/>
    <property type="match status" value="1"/>
</dbReference>
<dbReference type="Gene3D" id="2.60.40.10">
    <property type="entry name" value="Immunoglobulins"/>
    <property type="match status" value="1"/>
</dbReference>
<dbReference type="SMART" id="SM00060">
    <property type="entry name" value="FN3"/>
    <property type="match status" value="4"/>
</dbReference>
<feature type="region of interest" description="Disordered" evidence="1">
    <location>
        <begin position="935"/>
        <end position="988"/>
    </location>
</feature>
<keyword evidence="4" id="KW-1185">Reference proteome</keyword>
<proteinExistence type="predicted"/>
<accession>A0ABY5R8C9</accession>
<feature type="compositionally biased region" description="Low complexity" evidence="1">
    <location>
        <begin position="294"/>
        <end position="337"/>
    </location>
</feature>
<dbReference type="InterPro" id="IPR036116">
    <property type="entry name" value="FN3_sf"/>
</dbReference>
<gene>
    <name evidence="3" type="ORF">NV226_00335</name>
</gene>
<name>A0ABY5R8C9_9MOLU</name>
<dbReference type="InterPro" id="IPR013783">
    <property type="entry name" value="Ig-like_fold"/>
</dbReference>
<feature type="compositionally biased region" description="Polar residues" evidence="1">
    <location>
        <begin position="881"/>
        <end position="893"/>
    </location>
</feature>
<evidence type="ECO:0000313" key="4">
    <source>
        <dbReference type="Proteomes" id="UP001059252"/>
    </source>
</evidence>
<dbReference type="RefSeq" id="WP_258210932.1">
    <property type="nucleotide sequence ID" value="NZ_CP102734.1"/>
</dbReference>
<sequence length="988" mass="105341">MNKKSLIGLTIAGLSVVGISAIVTGVVLTSKQSKEAAAVPVAENPVVTETSYTVTVKNLAAQANKEISVFVKLASESAFPATASQKLTVSAEGKAAVNLSGLKASSKYDLELREGNKSLFSDKFETKAPVTTSPTTPQPVPNPQPVQPQAPTQPTNTTSVTTSNITDKSATLTFDNLSAFQGRKLYVEYKTSDADTTTPTKSTEKDLTAPNTTLTFELTGLTSNKTYTFELKANKTDTETDDVSIFKSSATTHFKTEQTKALIAVPLPTGLLISLEGLKDYEGRDLVISITKKPASAAAPTTPAQPAAGSPASSDAAAPKAETTSATTSSSPAPATTDKSILSLTGRVINGQLTVEAKELTSETDYEILVTTADQAKDIVFSSTTVKTFKKIEATSSNLAPSSAEIELSNLSQEWKTQTLIVKYALKTNELSEEVNLNEENAQTIETVLPNSINETSTKHKVVLKDLQPNKDYIFQVYFKGSPVSLLDAAKTFKTTSYVAVKPATTDAANPQLGPQSAQITFVDLGDYKSKELFVKFIDLDKSLTDSSAQSTSAQKIEESDTEKGFSLTGLDSEKNYRFNIYIKDTSLPLLREDGQFKSLKSIVLKLDKITDNNAQAVFTILDDYVGKKLKLQYQEITNPAPSVSPTSSGTDVAPAAAAASSDTWNDLSSSGTFEVSEANKTTHTINLEKTTFSPDKKWKLRVVLEEGSTVVVPPSTALEFQLPKLELKTATRKVSIKAEQLDNFKDKTLVVSYRLKTASTWTTFTPAEPTSLLITETNKSLDFAIENLTPNSDYDFKIETTDNAGNLYEIFTDSTNHKIFKTLSTPVLGTENVSTDKFDVVVTGLSDYQNKKLILQYRKVEEKPGAWTQFSDEKTVPAATDSSPSKVTFNVTSSSSSSSLEAGAEYEFKVLLKNDDNSTEELLQPQKITLASTAAAPVPSAPAGGSGGTAAADSSSSTPADSSGSAGTGSDTAAASPNSSSSGTSAS</sequence>
<organism evidence="3 4">
    <name type="scientific">Mycoplasma iguanae</name>
    <dbReference type="NCBI Taxonomy" id="292461"/>
    <lineage>
        <taxon>Bacteria</taxon>
        <taxon>Bacillati</taxon>
        <taxon>Mycoplasmatota</taxon>
        <taxon>Mollicutes</taxon>
        <taxon>Mycoplasmataceae</taxon>
        <taxon>Mycoplasma</taxon>
    </lineage>
</organism>
<feature type="compositionally biased region" description="Pro residues" evidence="1">
    <location>
        <begin position="136"/>
        <end position="148"/>
    </location>
</feature>
<dbReference type="PROSITE" id="PS50853">
    <property type="entry name" value="FN3"/>
    <property type="match status" value="1"/>
</dbReference>
<dbReference type="PANTHER" id="PTHR33472">
    <property type="entry name" value="OS01G0106600 PROTEIN"/>
    <property type="match status" value="1"/>
</dbReference>
<feature type="region of interest" description="Disordered" evidence="1">
    <location>
        <begin position="876"/>
        <end position="897"/>
    </location>
</feature>
<feature type="compositionally biased region" description="Low complexity" evidence="1">
    <location>
        <begin position="149"/>
        <end position="163"/>
    </location>
</feature>
<protein>
    <submittedName>
        <fullName evidence="3">Fibronectin type III domain-containing protein</fullName>
    </submittedName>
</protein>
<feature type="domain" description="Fibronectin type-III" evidence="2">
    <location>
        <begin position="153"/>
        <end position="259"/>
    </location>
</feature>
<evidence type="ECO:0000256" key="1">
    <source>
        <dbReference type="SAM" id="MobiDB-lite"/>
    </source>
</evidence>
<evidence type="ECO:0000313" key="3">
    <source>
        <dbReference type="EMBL" id="UVD81758.1"/>
    </source>
</evidence>